<protein>
    <submittedName>
        <fullName evidence="1">Uncharacterized protein</fullName>
    </submittedName>
</protein>
<organism evidence="1">
    <name type="scientific">Arundo donax</name>
    <name type="common">Giant reed</name>
    <name type="synonym">Donax arundinaceus</name>
    <dbReference type="NCBI Taxonomy" id="35708"/>
    <lineage>
        <taxon>Eukaryota</taxon>
        <taxon>Viridiplantae</taxon>
        <taxon>Streptophyta</taxon>
        <taxon>Embryophyta</taxon>
        <taxon>Tracheophyta</taxon>
        <taxon>Spermatophyta</taxon>
        <taxon>Magnoliopsida</taxon>
        <taxon>Liliopsida</taxon>
        <taxon>Poales</taxon>
        <taxon>Poaceae</taxon>
        <taxon>PACMAD clade</taxon>
        <taxon>Arundinoideae</taxon>
        <taxon>Arundineae</taxon>
        <taxon>Arundo</taxon>
    </lineage>
</organism>
<proteinExistence type="predicted"/>
<dbReference type="EMBL" id="GBRH01246315">
    <property type="protein sequence ID" value="JAD51580.1"/>
    <property type="molecule type" value="Transcribed_RNA"/>
</dbReference>
<reference evidence="1" key="2">
    <citation type="journal article" date="2015" name="Data Brief">
        <title>Shoot transcriptome of the giant reed, Arundo donax.</title>
        <authorList>
            <person name="Barrero R.A."/>
            <person name="Guerrero F.D."/>
            <person name="Moolhuijzen P."/>
            <person name="Goolsby J.A."/>
            <person name="Tidwell J."/>
            <person name="Bellgard S.E."/>
            <person name="Bellgard M.I."/>
        </authorList>
    </citation>
    <scope>NUCLEOTIDE SEQUENCE</scope>
    <source>
        <tissue evidence="1">Shoot tissue taken approximately 20 cm above the soil surface</tissue>
    </source>
</reference>
<dbReference type="AlphaFoldDB" id="A0A0A9ARR6"/>
<reference evidence="1" key="1">
    <citation type="submission" date="2014-09" db="EMBL/GenBank/DDBJ databases">
        <authorList>
            <person name="Magalhaes I.L.F."/>
            <person name="Oliveira U."/>
            <person name="Santos F.R."/>
            <person name="Vidigal T.H.D.A."/>
            <person name="Brescovit A.D."/>
            <person name="Santos A.J."/>
        </authorList>
    </citation>
    <scope>NUCLEOTIDE SEQUENCE</scope>
    <source>
        <tissue evidence="1">Shoot tissue taken approximately 20 cm above the soil surface</tissue>
    </source>
</reference>
<name>A0A0A9ARR6_ARUDO</name>
<evidence type="ECO:0000313" key="1">
    <source>
        <dbReference type="EMBL" id="JAD51580.1"/>
    </source>
</evidence>
<accession>A0A0A9ARR6</accession>
<sequence length="35" mass="3873">MSPKFIIKVVLLACCLIWFTDVSPYLVANTMAVGK</sequence>